<evidence type="ECO:0000313" key="3">
    <source>
        <dbReference type="Proteomes" id="UP000767291"/>
    </source>
</evidence>
<keyword evidence="1" id="KW-1133">Transmembrane helix</keyword>
<name>A0ABS4ECH8_9FIRM</name>
<dbReference type="EMBL" id="JAGGJX010000004">
    <property type="protein sequence ID" value="MBP1855634.1"/>
    <property type="molecule type" value="Genomic_DNA"/>
</dbReference>
<evidence type="ECO:0000256" key="1">
    <source>
        <dbReference type="SAM" id="Phobius"/>
    </source>
</evidence>
<evidence type="ECO:0000313" key="2">
    <source>
        <dbReference type="EMBL" id="MBP1855634.1"/>
    </source>
</evidence>
<proteinExistence type="predicted"/>
<organism evidence="2 3">
    <name type="scientific">Metaclostridioides mangenotii</name>
    <dbReference type="NCBI Taxonomy" id="1540"/>
    <lineage>
        <taxon>Bacteria</taxon>
        <taxon>Bacillati</taxon>
        <taxon>Bacillota</taxon>
        <taxon>Clostridia</taxon>
        <taxon>Peptostreptococcales</taxon>
        <taxon>Peptostreptococcaceae</taxon>
        <taxon>Metaclostridioides</taxon>
    </lineage>
</organism>
<comment type="caution">
    <text evidence="2">The sequence shown here is derived from an EMBL/GenBank/DDBJ whole genome shotgun (WGS) entry which is preliminary data.</text>
</comment>
<dbReference type="RefSeq" id="WP_209457053.1">
    <property type="nucleotide sequence ID" value="NZ_BAAACS010000004.1"/>
</dbReference>
<gene>
    <name evidence="2" type="ORF">J2Z43_002032</name>
</gene>
<dbReference type="Proteomes" id="UP000767291">
    <property type="component" value="Unassembled WGS sequence"/>
</dbReference>
<protein>
    <submittedName>
        <fullName evidence="2">Uncharacterized protein</fullName>
    </submittedName>
</protein>
<accession>A0ABS4ECH8</accession>
<reference evidence="2 3" key="1">
    <citation type="submission" date="2021-03" db="EMBL/GenBank/DDBJ databases">
        <title>Genomic Encyclopedia of Type Strains, Phase IV (KMG-IV): sequencing the most valuable type-strain genomes for metagenomic binning, comparative biology and taxonomic classification.</title>
        <authorList>
            <person name="Goeker M."/>
        </authorList>
    </citation>
    <scope>NUCLEOTIDE SEQUENCE [LARGE SCALE GENOMIC DNA]</scope>
    <source>
        <strain evidence="2 3">DSM 1289</strain>
    </source>
</reference>
<feature type="transmembrane region" description="Helical" evidence="1">
    <location>
        <begin position="14"/>
        <end position="32"/>
    </location>
</feature>
<keyword evidence="1" id="KW-0472">Membrane</keyword>
<keyword evidence="3" id="KW-1185">Reference proteome</keyword>
<keyword evidence="1" id="KW-0812">Transmembrane</keyword>
<sequence length="61" mass="6900">MLQRIRIISIDKKFLIGMAVGILISALSTIIFNTRTLSDADIEKRAMELGMKYPSEMKVVE</sequence>